<evidence type="ECO:0000259" key="1">
    <source>
        <dbReference type="PROSITE" id="PS51677"/>
    </source>
</evidence>
<dbReference type="SUPFAM" id="SSF88713">
    <property type="entry name" value="Glycoside hydrolase/deacetylase"/>
    <property type="match status" value="1"/>
</dbReference>
<name>A0ABU1NYN0_9BACL</name>
<keyword evidence="3" id="KW-1185">Reference proteome</keyword>
<evidence type="ECO:0000313" key="3">
    <source>
        <dbReference type="Proteomes" id="UP001267290"/>
    </source>
</evidence>
<dbReference type="Gene3D" id="3.20.20.370">
    <property type="entry name" value="Glycoside hydrolase/deacetylase"/>
    <property type="match status" value="1"/>
</dbReference>
<protein>
    <submittedName>
        <fullName evidence="2">Peptidoglycan/xylan/chitin deacetylase (PgdA/CDA1 family)</fullName>
    </submittedName>
</protein>
<reference evidence="2 3" key="1">
    <citation type="submission" date="2023-07" db="EMBL/GenBank/DDBJ databases">
        <title>Sorghum-associated microbial communities from plants grown in Nebraska, USA.</title>
        <authorList>
            <person name="Schachtman D."/>
        </authorList>
    </citation>
    <scope>NUCLEOTIDE SEQUENCE [LARGE SCALE GENOMIC DNA]</scope>
    <source>
        <strain evidence="2 3">CC258</strain>
    </source>
</reference>
<dbReference type="RefSeq" id="WP_310500126.1">
    <property type="nucleotide sequence ID" value="NZ_JAVDSB010000007.1"/>
</dbReference>
<dbReference type="PROSITE" id="PS51677">
    <property type="entry name" value="NODB"/>
    <property type="match status" value="1"/>
</dbReference>
<dbReference type="CDD" id="cd10967">
    <property type="entry name" value="CE4_GLA_like_6s"/>
    <property type="match status" value="1"/>
</dbReference>
<dbReference type="EMBL" id="JAVDSB010000007">
    <property type="protein sequence ID" value="MDR6552603.1"/>
    <property type="molecule type" value="Genomic_DNA"/>
</dbReference>
<organism evidence="2 3">
    <name type="scientific">Paenibacillus qinlingensis</name>
    <dbReference type="NCBI Taxonomy" id="1837343"/>
    <lineage>
        <taxon>Bacteria</taxon>
        <taxon>Bacillati</taxon>
        <taxon>Bacillota</taxon>
        <taxon>Bacilli</taxon>
        <taxon>Bacillales</taxon>
        <taxon>Paenibacillaceae</taxon>
        <taxon>Paenibacillus</taxon>
    </lineage>
</organism>
<comment type="caution">
    <text evidence="2">The sequence shown here is derived from an EMBL/GenBank/DDBJ whole genome shotgun (WGS) entry which is preliminary data.</text>
</comment>
<evidence type="ECO:0000313" key="2">
    <source>
        <dbReference type="EMBL" id="MDR6552603.1"/>
    </source>
</evidence>
<dbReference type="Pfam" id="PF01522">
    <property type="entry name" value="Polysacc_deac_1"/>
    <property type="match status" value="1"/>
</dbReference>
<gene>
    <name evidence="2" type="ORF">J2736_003810</name>
</gene>
<feature type="domain" description="NodB homology" evidence="1">
    <location>
        <begin position="8"/>
        <end position="235"/>
    </location>
</feature>
<sequence length="235" mass="27546">MGQKLAKKMFTMSFDDGTIQDRRFINLIDTYNLKCTFNLNSGFFGQVHTIVHEGIEVCHDEVQASEVKELYKNHEIAVHTVTHPNLLNCSKEKIIEEVNQDYKSLTELSGKTILGMAYPGGPYYNEFTIETILNNTPIRYARNIHSHNSFHLPSNFMEWQPTCHQNDEQLIQLAEKFVEADAHEDMLFYVWGHSFEFDKYKSWDSFEYFCKIISGRKDICYMTNGEVYQYVTKLF</sequence>
<dbReference type="InterPro" id="IPR002509">
    <property type="entry name" value="NODB_dom"/>
</dbReference>
<dbReference type="InterPro" id="IPR011330">
    <property type="entry name" value="Glyco_hydro/deAcase_b/a-brl"/>
</dbReference>
<accession>A0ABU1NYN0</accession>
<dbReference type="Proteomes" id="UP001267290">
    <property type="component" value="Unassembled WGS sequence"/>
</dbReference>
<proteinExistence type="predicted"/>